<dbReference type="InterPro" id="IPR002156">
    <property type="entry name" value="RNaseH_domain"/>
</dbReference>
<reference evidence="3" key="1">
    <citation type="journal article" date="2015" name="Proc. Natl. Acad. Sci. U.S.A.">
        <title>Genome sequence of the Asian Tiger mosquito, Aedes albopictus, reveals insights into its biology, genetics, and evolution.</title>
        <authorList>
            <person name="Chen X.G."/>
            <person name="Jiang X."/>
            <person name="Gu J."/>
            <person name="Xu M."/>
            <person name="Wu Y."/>
            <person name="Deng Y."/>
            <person name="Zhang C."/>
            <person name="Bonizzoni M."/>
            <person name="Dermauw W."/>
            <person name="Vontas J."/>
            <person name="Armbruster P."/>
            <person name="Huang X."/>
            <person name="Yang Y."/>
            <person name="Zhang H."/>
            <person name="He W."/>
            <person name="Peng H."/>
            <person name="Liu Y."/>
            <person name="Wu K."/>
            <person name="Chen J."/>
            <person name="Lirakis M."/>
            <person name="Topalis P."/>
            <person name="Van Leeuwen T."/>
            <person name="Hall A.B."/>
            <person name="Jiang X."/>
            <person name="Thorpe C."/>
            <person name="Mueller R.L."/>
            <person name="Sun C."/>
            <person name="Waterhouse R.M."/>
            <person name="Yan G."/>
            <person name="Tu Z.J."/>
            <person name="Fang X."/>
            <person name="James A.A."/>
        </authorList>
    </citation>
    <scope>NUCLEOTIDE SEQUENCE [LARGE SCALE GENOMIC DNA]</scope>
    <source>
        <strain evidence="3">Foshan</strain>
    </source>
</reference>
<dbReference type="SUPFAM" id="SSF53098">
    <property type="entry name" value="Ribonuclease H-like"/>
    <property type="match status" value="1"/>
</dbReference>
<dbReference type="EnsemblMetazoa" id="AALFPA23_019062.R28059">
    <property type="protein sequence ID" value="AALFPA23_019062.P28059"/>
    <property type="gene ID" value="AALFPA23_019062"/>
</dbReference>
<dbReference type="CDD" id="cd09276">
    <property type="entry name" value="Rnase_HI_RT_non_LTR"/>
    <property type="match status" value="1"/>
</dbReference>
<evidence type="ECO:0000313" key="2">
    <source>
        <dbReference type="EnsemblMetazoa" id="AALFPA23_019062.P28059"/>
    </source>
</evidence>
<accession>A0ABM1ZJI7</accession>
<feature type="domain" description="RNase H type-1" evidence="1">
    <location>
        <begin position="102"/>
        <end position="222"/>
    </location>
</feature>
<sequence length="363" mass="40571">MAEAGCLPFRLALIQRLAQLAVRLLEKTSTASNYPLVSRAKTLLQQSTGYTLPNVCPTLRNTDREWNTRASRIDNHIRNNIKAGANKSIVVPVFQSFITNRYQHHTKCFTDGSKDGPFTGVGVVIGNEEDSHSLPDACSIFSAEAYGLLTAASNCNDNQDTIILTDSASCLDAIQGGRSKHPWIQAVENISTEQNITFCWIPGHCGITGNERADALAKQARNQPKLDIPIPAQDVIKAIKRNIWSTWENEWRQHQLQLRQIKALPIKYPDRKCASEQRVLTRLRIGHTRLTHSFIINKKPPPVCNYCGTQLTVQHIFIDCRGYTGQRTSCGINGSLGEILAFDAQREAKALKFIKDCDIYNEI</sequence>
<dbReference type="InterPro" id="IPR012337">
    <property type="entry name" value="RNaseH-like_sf"/>
</dbReference>
<evidence type="ECO:0000313" key="3">
    <source>
        <dbReference type="Proteomes" id="UP000069940"/>
    </source>
</evidence>
<dbReference type="RefSeq" id="XP_062704381.1">
    <property type="nucleotide sequence ID" value="XM_062848397.1"/>
</dbReference>
<dbReference type="Proteomes" id="UP000069940">
    <property type="component" value="Unassembled WGS sequence"/>
</dbReference>
<protein>
    <recommendedName>
        <fullName evidence="1">RNase H type-1 domain-containing protein</fullName>
    </recommendedName>
</protein>
<dbReference type="Pfam" id="PF00075">
    <property type="entry name" value="RNase_H"/>
    <property type="match status" value="1"/>
</dbReference>
<dbReference type="PROSITE" id="PS50879">
    <property type="entry name" value="RNASE_H_1"/>
    <property type="match status" value="1"/>
</dbReference>
<dbReference type="GeneID" id="134286732"/>
<name>A0ABM1ZJI7_AEDAL</name>
<dbReference type="Gene3D" id="3.30.420.10">
    <property type="entry name" value="Ribonuclease H-like superfamily/Ribonuclease H"/>
    <property type="match status" value="1"/>
</dbReference>
<dbReference type="InterPro" id="IPR036397">
    <property type="entry name" value="RNaseH_sf"/>
</dbReference>
<proteinExistence type="predicted"/>
<keyword evidence="3" id="KW-1185">Reference proteome</keyword>
<organism evidence="2 3">
    <name type="scientific">Aedes albopictus</name>
    <name type="common">Asian tiger mosquito</name>
    <name type="synonym">Stegomyia albopicta</name>
    <dbReference type="NCBI Taxonomy" id="7160"/>
    <lineage>
        <taxon>Eukaryota</taxon>
        <taxon>Metazoa</taxon>
        <taxon>Ecdysozoa</taxon>
        <taxon>Arthropoda</taxon>
        <taxon>Hexapoda</taxon>
        <taxon>Insecta</taxon>
        <taxon>Pterygota</taxon>
        <taxon>Neoptera</taxon>
        <taxon>Endopterygota</taxon>
        <taxon>Diptera</taxon>
        <taxon>Nematocera</taxon>
        <taxon>Culicoidea</taxon>
        <taxon>Culicidae</taxon>
        <taxon>Culicinae</taxon>
        <taxon>Aedini</taxon>
        <taxon>Aedes</taxon>
        <taxon>Stegomyia</taxon>
    </lineage>
</organism>
<evidence type="ECO:0000259" key="1">
    <source>
        <dbReference type="PROSITE" id="PS50879"/>
    </source>
</evidence>
<reference evidence="2" key="2">
    <citation type="submission" date="2025-05" db="UniProtKB">
        <authorList>
            <consortium name="EnsemblMetazoa"/>
        </authorList>
    </citation>
    <scope>IDENTIFICATION</scope>
    <source>
        <strain evidence="2">Foshan</strain>
    </source>
</reference>